<feature type="domain" description="HTH cro/C1-type" evidence="7">
    <location>
        <begin position="82"/>
        <end position="136"/>
    </location>
</feature>
<dbReference type="InterPro" id="IPR010982">
    <property type="entry name" value="Lambda_DNA-bd_dom_sf"/>
</dbReference>
<sequence length="145" mass="15927">MSEEWDNTTVLRKRTEHAKVIKGDAAINAARRAGAVVGIERKNAGGTNRSHSSSDHQKIAKLDRDNEVAPPPKLSLSVGKAIQQARQSKGLNQKDLGQKINEKANVINDYEMSRTIPNQQVLSKLERALGVRLRGKNIGEPLNSK</sequence>
<comment type="similarity">
    <text evidence="1">Belongs to the MBF1 family.</text>
</comment>
<dbReference type="PANTHER" id="PTHR10245">
    <property type="entry name" value="ENDOTHELIAL DIFFERENTIATION-RELATED FACTOR 1 MULTIPROTEIN BRIDGING FACTOR 1"/>
    <property type="match status" value="1"/>
</dbReference>
<dbReference type="SUPFAM" id="SSF47413">
    <property type="entry name" value="lambda repressor-like DNA-binding domains"/>
    <property type="match status" value="1"/>
</dbReference>
<dbReference type="OrthoDB" id="10253401at2759"/>
<dbReference type="EMBL" id="PQFF01000128">
    <property type="protein sequence ID" value="RHZ80284.1"/>
    <property type="molecule type" value="Genomic_DNA"/>
</dbReference>
<dbReference type="Pfam" id="PF08523">
    <property type="entry name" value="MBF1"/>
    <property type="match status" value="1"/>
</dbReference>
<protein>
    <recommendedName>
        <fullName evidence="7">HTH cro/C1-type domain-containing protein</fullName>
    </recommendedName>
</protein>
<comment type="caution">
    <text evidence="8">The sequence shown here is derived from an EMBL/GenBank/DDBJ whole genome shotgun (WGS) entry which is preliminary data.</text>
</comment>
<keyword evidence="3" id="KW-0238">DNA-binding</keyword>
<accession>A0A397J4Y1</accession>
<keyword evidence="9" id="KW-1185">Reference proteome</keyword>
<proteinExistence type="inferred from homology"/>
<evidence type="ECO:0000256" key="2">
    <source>
        <dbReference type="ARBA" id="ARBA00023015"/>
    </source>
</evidence>
<feature type="compositionally biased region" description="Basic and acidic residues" evidence="6">
    <location>
        <begin position="52"/>
        <end position="67"/>
    </location>
</feature>
<evidence type="ECO:0000313" key="8">
    <source>
        <dbReference type="EMBL" id="RHZ80284.1"/>
    </source>
</evidence>
<name>A0A397J4Y1_9GLOM</name>
<dbReference type="InterPro" id="IPR013729">
    <property type="entry name" value="MBF1_N"/>
</dbReference>
<dbReference type="Proteomes" id="UP000266861">
    <property type="component" value="Unassembled WGS sequence"/>
</dbReference>
<comment type="function">
    <text evidence="5">Transcriptional coactivator that stimulates GCN4-dependent transcriptional activity by bridging the DNA-binding region of GCN4 and TBP (SPT15), thereby recruiting TBP to GCN4-bound promoters. Involved in induction of the ribosome quality control (RQC) pathway; a pathway that degrades nascent peptide chains during problematic translation. Required to prevent stalled ribosomes from frameshifting.</text>
</comment>
<dbReference type="Gene3D" id="1.10.260.40">
    <property type="entry name" value="lambda repressor-like DNA-binding domains"/>
    <property type="match status" value="1"/>
</dbReference>
<keyword evidence="4" id="KW-0804">Transcription</keyword>
<dbReference type="CDD" id="cd00093">
    <property type="entry name" value="HTH_XRE"/>
    <property type="match status" value="1"/>
</dbReference>
<evidence type="ECO:0000256" key="5">
    <source>
        <dbReference type="ARBA" id="ARBA00035107"/>
    </source>
</evidence>
<evidence type="ECO:0000256" key="6">
    <source>
        <dbReference type="SAM" id="MobiDB-lite"/>
    </source>
</evidence>
<dbReference type="InterPro" id="IPR001387">
    <property type="entry name" value="Cro/C1-type_HTH"/>
</dbReference>
<dbReference type="PROSITE" id="PS50943">
    <property type="entry name" value="HTH_CROC1"/>
    <property type="match status" value="1"/>
</dbReference>
<evidence type="ECO:0000259" key="7">
    <source>
        <dbReference type="PROSITE" id="PS50943"/>
    </source>
</evidence>
<gene>
    <name evidence="8" type="ORF">Glove_137g161</name>
</gene>
<dbReference type="PANTHER" id="PTHR10245:SF15">
    <property type="entry name" value="ENDOTHELIAL DIFFERENTIATION-RELATED FACTOR 1"/>
    <property type="match status" value="1"/>
</dbReference>
<dbReference type="GO" id="GO:0003677">
    <property type="term" value="F:DNA binding"/>
    <property type="evidence" value="ECO:0007669"/>
    <property type="project" value="UniProtKB-KW"/>
</dbReference>
<dbReference type="STRING" id="1348612.A0A397J4Y1"/>
<evidence type="ECO:0000256" key="3">
    <source>
        <dbReference type="ARBA" id="ARBA00023125"/>
    </source>
</evidence>
<dbReference type="SMART" id="SM00530">
    <property type="entry name" value="HTH_XRE"/>
    <property type="match status" value="1"/>
</dbReference>
<feature type="region of interest" description="Disordered" evidence="6">
    <location>
        <begin position="40"/>
        <end position="75"/>
    </location>
</feature>
<dbReference type="GO" id="GO:0005634">
    <property type="term" value="C:nucleus"/>
    <property type="evidence" value="ECO:0007669"/>
    <property type="project" value="TreeGrafter"/>
</dbReference>
<dbReference type="Pfam" id="PF01381">
    <property type="entry name" value="HTH_3"/>
    <property type="match status" value="1"/>
</dbReference>
<organism evidence="8 9">
    <name type="scientific">Diversispora epigaea</name>
    <dbReference type="NCBI Taxonomy" id="1348612"/>
    <lineage>
        <taxon>Eukaryota</taxon>
        <taxon>Fungi</taxon>
        <taxon>Fungi incertae sedis</taxon>
        <taxon>Mucoromycota</taxon>
        <taxon>Glomeromycotina</taxon>
        <taxon>Glomeromycetes</taxon>
        <taxon>Diversisporales</taxon>
        <taxon>Diversisporaceae</taxon>
        <taxon>Diversispora</taxon>
    </lineage>
</organism>
<evidence type="ECO:0000313" key="9">
    <source>
        <dbReference type="Proteomes" id="UP000266861"/>
    </source>
</evidence>
<dbReference type="AlphaFoldDB" id="A0A397J4Y1"/>
<evidence type="ECO:0000256" key="1">
    <source>
        <dbReference type="ARBA" id="ARBA00009802"/>
    </source>
</evidence>
<reference evidence="8 9" key="1">
    <citation type="submission" date="2018-08" db="EMBL/GenBank/DDBJ databases">
        <title>Genome and evolution of the arbuscular mycorrhizal fungus Diversispora epigaea (formerly Glomus versiforme) and its bacterial endosymbionts.</title>
        <authorList>
            <person name="Sun X."/>
            <person name="Fei Z."/>
            <person name="Harrison M."/>
        </authorList>
    </citation>
    <scope>NUCLEOTIDE SEQUENCE [LARGE SCALE GENOMIC DNA]</scope>
    <source>
        <strain evidence="8 9">IT104</strain>
    </source>
</reference>
<evidence type="ECO:0000256" key="4">
    <source>
        <dbReference type="ARBA" id="ARBA00023163"/>
    </source>
</evidence>
<keyword evidence="2" id="KW-0805">Transcription regulation</keyword>